<protein>
    <submittedName>
        <fullName evidence="2">Uncharacterized protein</fullName>
    </submittedName>
</protein>
<dbReference type="Proteomes" id="UP001237642">
    <property type="component" value="Unassembled WGS sequence"/>
</dbReference>
<proteinExistence type="predicted"/>
<gene>
    <name evidence="2" type="ORF">POM88_049418</name>
</gene>
<feature type="region of interest" description="Disordered" evidence="1">
    <location>
        <begin position="103"/>
        <end position="123"/>
    </location>
</feature>
<dbReference type="AlphaFoldDB" id="A0AAD8M1J0"/>
<dbReference type="EMBL" id="JAUIZM010000011">
    <property type="protein sequence ID" value="KAK1356162.1"/>
    <property type="molecule type" value="Genomic_DNA"/>
</dbReference>
<sequence length="179" mass="20306">MLLKYWGDESVQKLAEENTEHRKALVETHTLGRKPVSLVIEKMKKSDPNHANLGEVGRQGKKNVSTSTPVAPTEHLYKTRSGAHLFGSVIDTRVDPTTTRTLENTHHSHAQTNAPPSTTNTTQGDRVTELVCIDEIDITDLLLVRFGIAILPSDIIFNTEENKYLFWKRRNLYRPYLKT</sequence>
<feature type="compositionally biased region" description="Polar residues" evidence="1">
    <location>
        <begin position="110"/>
        <end position="123"/>
    </location>
</feature>
<name>A0AAD8M1J0_9APIA</name>
<organism evidence="2 3">
    <name type="scientific">Heracleum sosnowskyi</name>
    <dbReference type="NCBI Taxonomy" id="360622"/>
    <lineage>
        <taxon>Eukaryota</taxon>
        <taxon>Viridiplantae</taxon>
        <taxon>Streptophyta</taxon>
        <taxon>Embryophyta</taxon>
        <taxon>Tracheophyta</taxon>
        <taxon>Spermatophyta</taxon>
        <taxon>Magnoliopsida</taxon>
        <taxon>eudicotyledons</taxon>
        <taxon>Gunneridae</taxon>
        <taxon>Pentapetalae</taxon>
        <taxon>asterids</taxon>
        <taxon>campanulids</taxon>
        <taxon>Apiales</taxon>
        <taxon>Apiaceae</taxon>
        <taxon>Apioideae</taxon>
        <taxon>apioid superclade</taxon>
        <taxon>Tordylieae</taxon>
        <taxon>Tordyliinae</taxon>
        <taxon>Heracleum</taxon>
    </lineage>
</organism>
<reference evidence="2" key="2">
    <citation type="submission" date="2023-05" db="EMBL/GenBank/DDBJ databases">
        <authorList>
            <person name="Schelkunov M.I."/>
        </authorList>
    </citation>
    <scope>NUCLEOTIDE SEQUENCE</scope>
    <source>
        <strain evidence="2">Hsosn_3</strain>
        <tissue evidence="2">Leaf</tissue>
    </source>
</reference>
<evidence type="ECO:0000256" key="1">
    <source>
        <dbReference type="SAM" id="MobiDB-lite"/>
    </source>
</evidence>
<accession>A0AAD8M1J0</accession>
<evidence type="ECO:0000313" key="3">
    <source>
        <dbReference type="Proteomes" id="UP001237642"/>
    </source>
</evidence>
<evidence type="ECO:0000313" key="2">
    <source>
        <dbReference type="EMBL" id="KAK1356162.1"/>
    </source>
</evidence>
<reference evidence="2" key="1">
    <citation type="submission" date="2023-02" db="EMBL/GenBank/DDBJ databases">
        <title>Genome of toxic invasive species Heracleum sosnowskyi carries increased number of genes despite the absence of recent whole-genome duplications.</title>
        <authorList>
            <person name="Schelkunov M."/>
            <person name="Shtratnikova V."/>
            <person name="Makarenko M."/>
            <person name="Klepikova A."/>
            <person name="Omelchenko D."/>
            <person name="Novikova G."/>
            <person name="Obukhova E."/>
            <person name="Bogdanov V."/>
            <person name="Penin A."/>
            <person name="Logacheva M."/>
        </authorList>
    </citation>
    <scope>NUCLEOTIDE SEQUENCE</scope>
    <source>
        <strain evidence="2">Hsosn_3</strain>
        <tissue evidence="2">Leaf</tissue>
    </source>
</reference>
<comment type="caution">
    <text evidence="2">The sequence shown here is derived from an EMBL/GenBank/DDBJ whole genome shotgun (WGS) entry which is preliminary data.</text>
</comment>
<keyword evidence="3" id="KW-1185">Reference proteome</keyword>
<feature type="region of interest" description="Disordered" evidence="1">
    <location>
        <begin position="48"/>
        <end position="74"/>
    </location>
</feature>